<accession>A0AAE0WMM1</accession>
<feature type="region of interest" description="Disordered" evidence="1">
    <location>
        <begin position="1"/>
        <end position="33"/>
    </location>
</feature>
<feature type="compositionally biased region" description="Low complexity" evidence="1">
    <location>
        <begin position="16"/>
        <end position="28"/>
    </location>
</feature>
<gene>
    <name evidence="2" type="ORF">LTR78_005608</name>
</gene>
<feature type="compositionally biased region" description="Low complexity" evidence="1">
    <location>
        <begin position="143"/>
        <end position="159"/>
    </location>
</feature>
<evidence type="ECO:0000256" key="1">
    <source>
        <dbReference type="SAM" id="MobiDB-lite"/>
    </source>
</evidence>
<feature type="region of interest" description="Disordered" evidence="1">
    <location>
        <begin position="138"/>
        <end position="168"/>
    </location>
</feature>
<dbReference type="Proteomes" id="UP001274830">
    <property type="component" value="Unassembled WGS sequence"/>
</dbReference>
<organism evidence="2 3">
    <name type="scientific">Recurvomyces mirabilis</name>
    <dbReference type="NCBI Taxonomy" id="574656"/>
    <lineage>
        <taxon>Eukaryota</taxon>
        <taxon>Fungi</taxon>
        <taxon>Dikarya</taxon>
        <taxon>Ascomycota</taxon>
        <taxon>Pezizomycotina</taxon>
        <taxon>Dothideomycetes</taxon>
        <taxon>Dothideomycetidae</taxon>
        <taxon>Mycosphaerellales</taxon>
        <taxon>Teratosphaeriaceae</taxon>
        <taxon>Recurvomyces</taxon>
    </lineage>
</organism>
<dbReference type="EMBL" id="JAUTXT010000019">
    <property type="protein sequence ID" value="KAK3674522.1"/>
    <property type="molecule type" value="Genomic_DNA"/>
</dbReference>
<name>A0AAE0WMM1_9PEZI</name>
<evidence type="ECO:0000313" key="2">
    <source>
        <dbReference type="EMBL" id="KAK3674522.1"/>
    </source>
</evidence>
<evidence type="ECO:0000313" key="3">
    <source>
        <dbReference type="Proteomes" id="UP001274830"/>
    </source>
</evidence>
<dbReference type="AlphaFoldDB" id="A0AAE0WMM1"/>
<feature type="compositionally biased region" description="Polar residues" evidence="1">
    <location>
        <begin position="1"/>
        <end position="15"/>
    </location>
</feature>
<proteinExistence type="predicted"/>
<sequence length="168" mass="18768">MSNTQPLSHTPHTGLTDSTHNSTSTSSSAERYRLDDADTRPVLVYRYRGALKTSTQKEICAELDKDDSLRCTHKPIPRGTSYLDVRRHDLYLPSEREEYAQFPNFDSSLASIKVPLMAYVSRMVLGTYDALYIVSPETTPNASLEGSRRVSPSSSWGSSEGREVGEEM</sequence>
<reference evidence="2" key="1">
    <citation type="submission" date="2023-07" db="EMBL/GenBank/DDBJ databases">
        <title>Black Yeasts Isolated from many extreme environments.</title>
        <authorList>
            <person name="Coleine C."/>
            <person name="Stajich J.E."/>
            <person name="Selbmann L."/>
        </authorList>
    </citation>
    <scope>NUCLEOTIDE SEQUENCE</scope>
    <source>
        <strain evidence="2">CCFEE 5485</strain>
    </source>
</reference>
<keyword evidence="3" id="KW-1185">Reference proteome</keyword>
<comment type="caution">
    <text evidence="2">The sequence shown here is derived from an EMBL/GenBank/DDBJ whole genome shotgun (WGS) entry which is preliminary data.</text>
</comment>
<protein>
    <submittedName>
        <fullName evidence="2">Uncharacterized protein</fullName>
    </submittedName>
</protein>